<dbReference type="GO" id="GO:0003677">
    <property type="term" value="F:DNA binding"/>
    <property type="evidence" value="ECO:0007669"/>
    <property type="project" value="UniProtKB-KW"/>
</dbReference>
<dbReference type="Proteomes" id="UP000176493">
    <property type="component" value="Unassembled WGS sequence"/>
</dbReference>
<organism evidence="5 6">
    <name type="scientific">Candidatus Taylorbacteria bacterium RIFCSPHIGHO2_02_49_25</name>
    <dbReference type="NCBI Taxonomy" id="1802305"/>
    <lineage>
        <taxon>Bacteria</taxon>
        <taxon>Candidatus Tayloriibacteriota</taxon>
    </lineage>
</organism>
<dbReference type="PANTHER" id="PTHR43140:SF1">
    <property type="entry name" value="TYPE I RESTRICTION ENZYME ECOKI SPECIFICITY SUBUNIT"/>
    <property type="match status" value="1"/>
</dbReference>
<protein>
    <recommendedName>
        <fullName evidence="4">Type I restriction modification DNA specificity domain-containing protein</fullName>
    </recommendedName>
</protein>
<accession>A0A1G2MG23</accession>
<dbReference type="PANTHER" id="PTHR43140">
    <property type="entry name" value="TYPE-1 RESTRICTION ENZYME ECOKI SPECIFICITY PROTEIN"/>
    <property type="match status" value="1"/>
</dbReference>
<feature type="domain" description="Type I restriction modification DNA specificity" evidence="4">
    <location>
        <begin position="246"/>
        <end position="432"/>
    </location>
</feature>
<dbReference type="GO" id="GO:0009307">
    <property type="term" value="P:DNA restriction-modification system"/>
    <property type="evidence" value="ECO:0007669"/>
    <property type="project" value="UniProtKB-KW"/>
</dbReference>
<comment type="similarity">
    <text evidence="1">Belongs to the type-I restriction system S methylase family.</text>
</comment>
<name>A0A1G2MG23_9BACT</name>
<dbReference type="InterPro" id="IPR044946">
    <property type="entry name" value="Restrct_endonuc_typeI_TRD_sf"/>
</dbReference>
<gene>
    <name evidence="5" type="ORF">A2W52_01180</name>
</gene>
<comment type="caution">
    <text evidence="5">The sequence shown here is derived from an EMBL/GenBank/DDBJ whole genome shotgun (WGS) entry which is preliminary data.</text>
</comment>
<dbReference type="EMBL" id="MHRJ01000033">
    <property type="protein sequence ID" value="OHA21991.1"/>
    <property type="molecule type" value="Genomic_DNA"/>
</dbReference>
<keyword evidence="2" id="KW-0680">Restriction system</keyword>
<evidence type="ECO:0000256" key="2">
    <source>
        <dbReference type="ARBA" id="ARBA00022747"/>
    </source>
</evidence>
<evidence type="ECO:0000313" key="5">
    <source>
        <dbReference type="EMBL" id="OHA21991.1"/>
    </source>
</evidence>
<evidence type="ECO:0000256" key="1">
    <source>
        <dbReference type="ARBA" id="ARBA00010923"/>
    </source>
</evidence>
<keyword evidence="3" id="KW-0238">DNA-binding</keyword>
<evidence type="ECO:0000256" key="3">
    <source>
        <dbReference type="ARBA" id="ARBA00023125"/>
    </source>
</evidence>
<dbReference type="Pfam" id="PF01420">
    <property type="entry name" value="Methylase_S"/>
    <property type="match status" value="2"/>
</dbReference>
<dbReference type="Gene3D" id="1.10.287.1120">
    <property type="entry name" value="Bipartite methylase S protein"/>
    <property type="match status" value="1"/>
</dbReference>
<dbReference type="Gene3D" id="3.90.220.20">
    <property type="entry name" value="DNA methylase specificity domains"/>
    <property type="match status" value="2"/>
</dbReference>
<dbReference type="InterPro" id="IPR051212">
    <property type="entry name" value="Type-I_RE_S_subunit"/>
</dbReference>
<reference evidence="5 6" key="1">
    <citation type="journal article" date="2016" name="Nat. Commun.">
        <title>Thousands of microbial genomes shed light on interconnected biogeochemical processes in an aquifer system.</title>
        <authorList>
            <person name="Anantharaman K."/>
            <person name="Brown C.T."/>
            <person name="Hug L.A."/>
            <person name="Sharon I."/>
            <person name="Castelle C.J."/>
            <person name="Probst A.J."/>
            <person name="Thomas B.C."/>
            <person name="Singh A."/>
            <person name="Wilkins M.J."/>
            <person name="Karaoz U."/>
            <person name="Brodie E.L."/>
            <person name="Williams K.H."/>
            <person name="Hubbard S.S."/>
            <person name="Banfield J.F."/>
        </authorList>
    </citation>
    <scope>NUCLEOTIDE SEQUENCE [LARGE SCALE GENOMIC DNA]</scope>
</reference>
<sequence>MATATKYKPYSKMKPSGVDWLGKIPDEWEAKRLRYYFDYHAGGVWGDEENGNGNNMICFRVADFDFDHLGLAENDLTVRNIPENQHSRILEKGDILLEKSGGGEKQTVGRAVRFNEGMRAVCSNFIEKLTPLKTHDSKFISYLMGVLYFETINTRSIKQTTGIQNLDLYSYLCEVVPFPSKEAQKAIADFLDRETAKIDGVVAKKQKLIELLKEKRQALITHAVTKGLDPKAKMKPSGIDWLGKIPEGWGVKRLKYISNTRVSNVDKKSEDEIPVKLCNYVDVYKNEFIDDKIDFMIATATRGQLDAFELKKGDVILTKDSETPDDIGVPAYVNLEDTKNIVCGYHLAISTPNKSILLGKYLFRLLQSSVFRAYFEIHSNGITRFGLDTYSIFNADIPLPLLSEQRTIADFLDRETGKIDEIIKKVETQIEKLQEYRQALISNAVTGKIKV</sequence>
<evidence type="ECO:0000313" key="6">
    <source>
        <dbReference type="Proteomes" id="UP000176493"/>
    </source>
</evidence>
<dbReference type="AlphaFoldDB" id="A0A1G2MG23"/>
<dbReference type="SUPFAM" id="SSF116734">
    <property type="entry name" value="DNA methylase specificity domain"/>
    <property type="match status" value="2"/>
</dbReference>
<dbReference type="InterPro" id="IPR000055">
    <property type="entry name" value="Restrct_endonuc_typeI_TRD"/>
</dbReference>
<proteinExistence type="inferred from homology"/>
<evidence type="ECO:0000259" key="4">
    <source>
        <dbReference type="Pfam" id="PF01420"/>
    </source>
</evidence>
<feature type="domain" description="Type I restriction modification DNA specificity" evidence="4">
    <location>
        <begin position="25"/>
        <end position="200"/>
    </location>
</feature>